<proteinExistence type="predicted"/>
<dbReference type="GO" id="GO:0009617">
    <property type="term" value="P:response to bacterium"/>
    <property type="evidence" value="ECO:0007669"/>
    <property type="project" value="TreeGrafter"/>
</dbReference>
<evidence type="ECO:0000259" key="9">
    <source>
        <dbReference type="PROSITE" id="PS50835"/>
    </source>
</evidence>
<dbReference type="SMART" id="SM00406">
    <property type="entry name" value="IGv"/>
    <property type="match status" value="1"/>
</dbReference>
<evidence type="ECO:0000313" key="11">
    <source>
        <dbReference type="Proteomes" id="UP001497482"/>
    </source>
</evidence>
<dbReference type="SMART" id="SM00409">
    <property type="entry name" value="IG"/>
    <property type="match status" value="2"/>
</dbReference>
<dbReference type="InterPro" id="IPR003599">
    <property type="entry name" value="Ig_sub"/>
</dbReference>
<evidence type="ECO:0000256" key="3">
    <source>
        <dbReference type="ARBA" id="ARBA00022729"/>
    </source>
</evidence>
<evidence type="ECO:0000256" key="4">
    <source>
        <dbReference type="ARBA" id="ARBA00022859"/>
    </source>
</evidence>
<keyword evidence="2" id="KW-1003">Cell membrane</keyword>
<feature type="chain" id="PRO_5044010659" description="Ig-like domain-containing protein" evidence="8">
    <location>
        <begin position="19"/>
        <end position="246"/>
    </location>
</feature>
<dbReference type="EMBL" id="OZ035841">
    <property type="protein sequence ID" value="CAL1590439.1"/>
    <property type="molecule type" value="Genomic_DNA"/>
</dbReference>
<dbReference type="PROSITE" id="PS50835">
    <property type="entry name" value="IG_LIKE"/>
    <property type="match status" value="2"/>
</dbReference>
<dbReference type="Proteomes" id="UP001497482">
    <property type="component" value="Chromosome 19"/>
</dbReference>
<dbReference type="InterPro" id="IPR036179">
    <property type="entry name" value="Ig-like_dom_sf"/>
</dbReference>
<keyword evidence="3 8" id="KW-0732">Signal</keyword>
<reference evidence="10 11" key="1">
    <citation type="submission" date="2024-04" db="EMBL/GenBank/DDBJ databases">
        <authorList>
            <person name="Waldvogel A.-M."/>
            <person name="Schoenle A."/>
        </authorList>
    </citation>
    <scope>NUCLEOTIDE SEQUENCE [LARGE SCALE GENOMIC DNA]</scope>
</reference>
<organism evidence="10 11">
    <name type="scientific">Knipowitschia caucasica</name>
    <name type="common">Caucasian dwarf goby</name>
    <name type="synonym">Pomatoschistus caucasicus</name>
    <dbReference type="NCBI Taxonomy" id="637954"/>
    <lineage>
        <taxon>Eukaryota</taxon>
        <taxon>Metazoa</taxon>
        <taxon>Chordata</taxon>
        <taxon>Craniata</taxon>
        <taxon>Vertebrata</taxon>
        <taxon>Euteleostomi</taxon>
        <taxon>Actinopterygii</taxon>
        <taxon>Neopterygii</taxon>
        <taxon>Teleostei</taxon>
        <taxon>Neoteleostei</taxon>
        <taxon>Acanthomorphata</taxon>
        <taxon>Gobiaria</taxon>
        <taxon>Gobiiformes</taxon>
        <taxon>Gobioidei</taxon>
        <taxon>Gobiidae</taxon>
        <taxon>Gobiinae</taxon>
        <taxon>Knipowitschia</taxon>
    </lineage>
</organism>
<evidence type="ECO:0000256" key="7">
    <source>
        <dbReference type="ARBA" id="ARBA00023180"/>
    </source>
</evidence>
<dbReference type="InterPro" id="IPR013783">
    <property type="entry name" value="Ig-like_fold"/>
</dbReference>
<keyword evidence="4" id="KW-0391">Immunity</keyword>
<gene>
    <name evidence="10" type="ORF">KC01_LOCUS19951</name>
</gene>
<feature type="domain" description="Ig-like" evidence="9">
    <location>
        <begin position="136"/>
        <end position="201"/>
    </location>
</feature>
<dbReference type="Gene3D" id="2.60.40.10">
    <property type="entry name" value="Immunoglobulins"/>
    <property type="match status" value="2"/>
</dbReference>
<feature type="signal peptide" evidence="8">
    <location>
        <begin position="1"/>
        <end position="18"/>
    </location>
</feature>
<evidence type="ECO:0000313" key="10">
    <source>
        <dbReference type="EMBL" id="CAL1590439.1"/>
    </source>
</evidence>
<dbReference type="InterPro" id="IPR013106">
    <property type="entry name" value="Ig_V-set"/>
</dbReference>
<dbReference type="PANTHER" id="PTHR19433">
    <property type="entry name" value="T-CELL RECEPTOR ALPHA CHAIN V REGION-RELATED"/>
    <property type="match status" value="1"/>
</dbReference>
<dbReference type="GO" id="GO:0005886">
    <property type="term" value="C:plasma membrane"/>
    <property type="evidence" value="ECO:0007669"/>
    <property type="project" value="UniProtKB-SubCell"/>
</dbReference>
<sequence length="246" mass="27470">MTPLLSLVLLDLFGLVSAALDPATESLAPHRKNVYRAVTVGDNVTLECPHETQVFKYFWYEQSLGETPRLVASIYRGASTIVMDTRFTVFTDDSKNNLEMSNVQPSHSATYYCIMSYSMTFEFVRSVTVFVKGAQPDVQQPSHRDVKPGQTVVLNCTVQTGPCEGPRDVYWFKESEAAEPGMLYSHSDQCEPNVTSADRSCVYNLPLNNGFPRLVQFMAAQQDDGQGRGKMDDSGTWSECIYLSVQ</sequence>
<keyword evidence="7" id="KW-0325">Glycoprotein</keyword>
<name>A0AAV2KSY7_KNICA</name>
<evidence type="ECO:0000256" key="6">
    <source>
        <dbReference type="ARBA" id="ARBA00023157"/>
    </source>
</evidence>
<evidence type="ECO:0000256" key="5">
    <source>
        <dbReference type="ARBA" id="ARBA00023136"/>
    </source>
</evidence>
<evidence type="ECO:0000256" key="8">
    <source>
        <dbReference type="SAM" id="SignalP"/>
    </source>
</evidence>
<dbReference type="InterPro" id="IPR007110">
    <property type="entry name" value="Ig-like_dom"/>
</dbReference>
<protein>
    <recommendedName>
        <fullName evidence="9">Ig-like domain-containing protein</fullName>
    </recommendedName>
</protein>
<dbReference type="PANTHER" id="PTHR19433:SF127">
    <property type="entry name" value="NITR9"/>
    <property type="match status" value="1"/>
</dbReference>
<dbReference type="GO" id="GO:0002376">
    <property type="term" value="P:immune system process"/>
    <property type="evidence" value="ECO:0007669"/>
    <property type="project" value="UniProtKB-KW"/>
</dbReference>
<dbReference type="AlphaFoldDB" id="A0AAV2KSY7"/>
<evidence type="ECO:0000256" key="1">
    <source>
        <dbReference type="ARBA" id="ARBA00004236"/>
    </source>
</evidence>
<keyword evidence="6" id="KW-1015">Disulfide bond</keyword>
<feature type="domain" description="Ig-like" evidence="9">
    <location>
        <begin position="22"/>
        <end position="128"/>
    </location>
</feature>
<keyword evidence="5" id="KW-0472">Membrane</keyword>
<dbReference type="InterPro" id="IPR052051">
    <property type="entry name" value="TCR_complex_component"/>
</dbReference>
<dbReference type="SUPFAM" id="SSF48726">
    <property type="entry name" value="Immunoglobulin"/>
    <property type="match status" value="2"/>
</dbReference>
<dbReference type="Pfam" id="PF07686">
    <property type="entry name" value="V-set"/>
    <property type="match status" value="1"/>
</dbReference>
<evidence type="ECO:0000256" key="2">
    <source>
        <dbReference type="ARBA" id="ARBA00022475"/>
    </source>
</evidence>
<comment type="subcellular location">
    <subcellularLocation>
        <location evidence="1">Cell membrane</location>
    </subcellularLocation>
</comment>
<keyword evidence="11" id="KW-1185">Reference proteome</keyword>
<accession>A0AAV2KSY7</accession>